<name>X1MQ28_9ZZZZ</name>
<dbReference type="EMBL" id="BARV01031009">
    <property type="protein sequence ID" value="GAI33428.1"/>
    <property type="molecule type" value="Genomic_DNA"/>
</dbReference>
<gene>
    <name evidence="6" type="ORF">S06H3_49137</name>
</gene>
<dbReference type="GO" id="GO:0050660">
    <property type="term" value="F:flavin adenine dinucleotide binding"/>
    <property type="evidence" value="ECO:0007669"/>
    <property type="project" value="InterPro"/>
</dbReference>
<keyword evidence="2" id="KW-0285">Flavoprotein</keyword>
<feature type="domain" description="FAD dependent oxidoreductase" evidence="5">
    <location>
        <begin position="10"/>
        <end position="87"/>
    </location>
</feature>
<comment type="caution">
    <text evidence="6">The sequence shown here is derived from an EMBL/GenBank/DDBJ whole genome shotgun (WGS) entry which is preliminary data.</text>
</comment>
<reference evidence="6" key="1">
    <citation type="journal article" date="2014" name="Front. Microbiol.">
        <title>High frequency of phylogenetically diverse reductive dehalogenase-homologous genes in deep subseafloor sedimentary metagenomes.</title>
        <authorList>
            <person name="Kawai M."/>
            <person name="Futagami T."/>
            <person name="Toyoda A."/>
            <person name="Takaki Y."/>
            <person name="Nishi S."/>
            <person name="Hori S."/>
            <person name="Arai W."/>
            <person name="Tsubouchi T."/>
            <person name="Morono Y."/>
            <person name="Uchiyama I."/>
            <person name="Ito T."/>
            <person name="Fujiyama A."/>
            <person name="Inagaki F."/>
            <person name="Takami H."/>
        </authorList>
    </citation>
    <scope>NUCLEOTIDE SEQUENCE</scope>
    <source>
        <strain evidence="6">Expedition CK06-06</strain>
    </source>
</reference>
<dbReference type="GO" id="GO:0008115">
    <property type="term" value="F:sarcosine oxidase activity"/>
    <property type="evidence" value="ECO:0007669"/>
    <property type="project" value="TreeGrafter"/>
</dbReference>
<accession>X1MQ28</accession>
<dbReference type="Pfam" id="PF01266">
    <property type="entry name" value="DAO"/>
    <property type="match status" value="1"/>
</dbReference>
<dbReference type="Gene3D" id="3.30.9.10">
    <property type="entry name" value="D-Amino Acid Oxidase, subunit A, domain 2"/>
    <property type="match status" value="1"/>
</dbReference>
<sequence>NPDEPESLNVSVDWGFLPKIAEAASYRLPFLRDIGVMRGQAGLHSDTPDYHAILGEVSQIEGLYLACGFSGHGFMHSPAVGRLIAELILEGETSLADIPQLALSRFQKQAYHREGIFI</sequence>
<dbReference type="InterPro" id="IPR045170">
    <property type="entry name" value="MTOX"/>
</dbReference>
<keyword evidence="3" id="KW-0274">FAD</keyword>
<dbReference type="PANTHER" id="PTHR10961">
    <property type="entry name" value="PEROXISOMAL SARCOSINE OXIDASE"/>
    <property type="match status" value="1"/>
</dbReference>
<keyword evidence="4" id="KW-0560">Oxidoreductase</keyword>
<dbReference type="AlphaFoldDB" id="X1MQ28"/>
<dbReference type="Gene3D" id="3.50.50.60">
    <property type="entry name" value="FAD/NAD(P)-binding domain"/>
    <property type="match status" value="1"/>
</dbReference>
<evidence type="ECO:0000256" key="4">
    <source>
        <dbReference type="ARBA" id="ARBA00023002"/>
    </source>
</evidence>
<feature type="non-terminal residue" evidence="6">
    <location>
        <position position="1"/>
    </location>
</feature>
<evidence type="ECO:0000256" key="3">
    <source>
        <dbReference type="ARBA" id="ARBA00022827"/>
    </source>
</evidence>
<proteinExistence type="predicted"/>
<dbReference type="InterPro" id="IPR036188">
    <property type="entry name" value="FAD/NAD-bd_sf"/>
</dbReference>
<evidence type="ECO:0000256" key="2">
    <source>
        <dbReference type="ARBA" id="ARBA00022630"/>
    </source>
</evidence>
<dbReference type="InterPro" id="IPR006076">
    <property type="entry name" value="FAD-dep_OxRdtase"/>
</dbReference>
<comment type="cofactor">
    <cofactor evidence="1">
        <name>FAD</name>
        <dbReference type="ChEBI" id="CHEBI:57692"/>
    </cofactor>
</comment>
<evidence type="ECO:0000259" key="5">
    <source>
        <dbReference type="Pfam" id="PF01266"/>
    </source>
</evidence>
<evidence type="ECO:0000256" key="1">
    <source>
        <dbReference type="ARBA" id="ARBA00001974"/>
    </source>
</evidence>
<protein>
    <recommendedName>
        <fullName evidence="5">FAD dependent oxidoreductase domain-containing protein</fullName>
    </recommendedName>
</protein>
<organism evidence="6">
    <name type="scientific">marine sediment metagenome</name>
    <dbReference type="NCBI Taxonomy" id="412755"/>
    <lineage>
        <taxon>unclassified sequences</taxon>
        <taxon>metagenomes</taxon>
        <taxon>ecological metagenomes</taxon>
    </lineage>
</organism>
<dbReference type="PANTHER" id="PTHR10961:SF7">
    <property type="entry name" value="FAD DEPENDENT OXIDOREDUCTASE DOMAIN-CONTAINING PROTEIN"/>
    <property type="match status" value="1"/>
</dbReference>
<evidence type="ECO:0000313" key="6">
    <source>
        <dbReference type="EMBL" id="GAI33428.1"/>
    </source>
</evidence>
<dbReference type="SUPFAM" id="SSF51905">
    <property type="entry name" value="FAD/NAD(P)-binding domain"/>
    <property type="match status" value="1"/>
</dbReference>